<feature type="transmembrane region" description="Helical" evidence="1">
    <location>
        <begin position="27"/>
        <end position="49"/>
    </location>
</feature>
<proteinExistence type="predicted"/>
<feature type="transmembrane region" description="Helical" evidence="1">
    <location>
        <begin position="86"/>
        <end position="109"/>
    </location>
</feature>
<dbReference type="EMBL" id="JAAALK010000288">
    <property type="protein sequence ID" value="KAG8056211.1"/>
    <property type="molecule type" value="Genomic_DNA"/>
</dbReference>
<reference evidence="2" key="1">
    <citation type="journal article" date="2021" name="bioRxiv">
        <title>Whole Genome Assembly and Annotation of Northern Wild Rice, Zizania palustris L., Supports a Whole Genome Duplication in the Zizania Genus.</title>
        <authorList>
            <person name="Haas M."/>
            <person name="Kono T."/>
            <person name="Macchietto M."/>
            <person name="Millas R."/>
            <person name="McGilp L."/>
            <person name="Shao M."/>
            <person name="Duquette J."/>
            <person name="Hirsch C.N."/>
            <person name="Kimball J."/>
        </authorList>
    </citation>
    <scope>NUCLEOTIDE SEQUENCE</scope>
    <source>
        <tissue evidence="2">Fresh leaf tissue</tissue>
    </source>
</reference>
<evidence type="ECO:0000313" key="3">
    <source>
        <dbReference type="Proteomes" id="UP000729402"/>
    </source>
</evidence>
<keyword evidence="1" id="KW-0472">Membrane</keyword>
<dbReference type="Proteomes" id="UP000729402">
    <property type="component" value="Unassembled WGS sequence"/>
</dbReference>
<feature type="transmembrane region" description="Helical" evidence="1">
    <location>
        <begin position="115"/>
        <end position="137"/>
    </location>
</feature>
<organism evidence="2 3">
    <name type="scientific">Zizania palustris</name>
    <name type="common">Northern wild rice</name>
    <dbReference type="NCBI Taxonomy" id="103762"/>
    <lineage>
        <taxon>Eukaryota</taxon>
        <taxon>Viridiplantae</taxon>
        <taxon>Streptophyta</taxon>
        <taxon>Embryophyta</taxon>
        <taxon>Tracheophyta</taxon>
        <taxon>Spermatophyta</taxon>
        <taxon>Magnoliopsida</taxon>
        <taxon>Liliopsida</taxon>
        <taxon>Poales</taxon>
        <taxon>Poaceae</taxon>
        <taxon>BOP clade</taxon>
        <taxon>Oryzoideae</taxon>
        <taxon>Oryzeae</taxon>
        <taxon>Zizaniinae</taxon>
        <taxon>Zizania</taxon>
    </lineage>
</organism>
<comment type="caution">
    <text evidence="2">The sequence shown here is derived from an EMBL/GenBank/DDBJ whole genome shotgun (WGS) entry which is preliminary data.</text>
</comment>
<evidence type="ECO:0000313" key="2">
    <source>
        <dbReference type="EMBL" id="KAG8056211.1"/>
    </source>
</evidence>
<keyword evidence="1" id="KW-0812">Transmembrane</keyword>
<protein>
    <submittedName>
        <fullName evidence="2">Uncharacterized protein</fullName>
    </submittedName>
</protein>
<feature type="transmembrane region" description="Helical" evidence="1">
    <location>
        <begin position="55"/>
        <end position="74"/>
    </location>
</feature>
<reference evidence="2" key="2">
    <citation type="submission" date="2021-02" db="EMBL/GenBank/DDBJ databases">
        <authorList>
            <person name="Kimball J.A."/>
            <person name="Haas M.W."/>
            <person name="Macchietto M."/>
            <person name="Kono T."/>
            <person name="Duquette J."/>
            <person name="Shao M."/>
        </authorList>
    </citation>
    <scope>NUCLEOTIDE SEQUENCE</scope>
    <source>
        <tissue evidence="2">Fresh leaf tissue</tissue>
    </source>
</reference>
<dbReference type="OrthoDB" id="10555277at2759"/>
<evidence type="ECO:0000256" key="1">
    <source>
        <dbReference type="SAM" id="Phobius"/>
    </source>
</evidence>
<dbReference type="AlphaFoldDB" id="A0A8J5SEN2"/>
<gene>
    <name evidence="2" type="ORF">GUJ93_ZPchr0001g32664</name>
</gene>
<sequence>MEEQERQAVAAVVDGDRRTEESRQRAYAQFFVCSLSLLLAGMMLLMLLSHGAAPLWLASELDAVLCLVPYLWAYHVTQNLTAGAAVPVETLVFTLPLVFGAGFLAALLAVAVAPVAGVLVMVADVACMSAFFGFCLAEHVRHNMEHAAVDSAASASVEI</sequence>
<keyword evidence="3" id="KW-1185">Reference proteome</keyword>
<keyword evidence="1" id="KW-1133">Transmembrane helix</keyword>
<accession>A0A8J5SEN2</accession>
<name>A0A8J5SEN2_ZIZPA</name>